<accession>A0A1H1JBQ3</accession>
<dbReference type="InterPro" id="IPR035959">
    <property type="entry name" value="RutC-like_sf"/>
</dbReference>
<dbReference type="EMBL" id="FNKP01000003">
    <property type="protein sequence ID" value="SDR47361.1"/>
    <property type="molecule type" value="Genomic_DNA"/>
</dbReference>
<organism evidence="1 2">
    <name type="scientific">Paraburkholderia fungorum</name>
    <dbReference type="NCBI Taxonomy" id="134537"/>
    <lineage>
        <taxon>Bacteria</taxon>
        <taxon>Pseudomonadati</taxon>
        <taxon>Pseudomonadota</taxon>
        <taxon>Betaproteobacteria</taxon>
        <taxon>Burkholderiales</taxon>
        <taxon>Burkholderiaceae</taxon>
        <taxon>Paraburkholderia</taxon>
    </lineage>
</organism>
<evidence type="ECO:0000313" key="1">
    <source>
        <dbReference type="EMBL" id="SDR47361.1"/>
    </source>
</evidence>
<dbReference type="Pfam" id="PF01042">
    <property type="entry name" value="Ribonuc_L-PSP"/>
    <property type="match status" value="1"/>
</dbReference>
<dbReference type="OrthoDB" id="9808943at2"/>
<dbReference type="PANTHER" id="PTHR43857:SF1">
    <property type="entry name" value="YJGH FAMILY PROTEIN"/>
    <property type="match status" value="1"/>
</dbReference>
<proteinExistence type="predicted"/>
<keyword evidence="2" id="KW-1185">Reference proteome</keyword>
<protein>
    <submittedName>
        <fullName evidence="1">Enamine deaminase RidA, house cleaning of reactive enamine intermediates, YjgF/YER057c/UK114 family</fullName>
    </submittedName>
</protein>
<dbReference type="InterPro" id="IPR006175">
    <property type="entry name" value="YjgF/YER057c/UK114"/>
</dbReference>
<dbReference type="RefSeq" id="WP_074771275.1">
    <property type="nucleotide sequence ID" value="NZ_FNKP01000003.1"/>
</dbReference>
<dbReference type="Proteomes" id="UP000183487">
    <property type="component" value="Unassembled WGS sequence"/>
</dbReference>
<dbReference type="Gene3D" id="3.30.1330.40">
    <property type="entry name" value="RutC-like"/>
    <property type="match status" value="1"/>
</dbReference>
<dbReference type="SUPFAM" id="SSF55298">
    <property type="entry name" value="YjgF-like"/>
    <property type="match status" value="1"/>
</dbReference>
<sequence>MSTRYVNPPGLKTQSYYTHGIVKDGSPVFLTGQVAWDAQGELVGRHDIAAQMAQIWNNIGIAVRELGASLDDIVKIVTYSTSREWLPAIHAERSKHFSAGRFPASTFVLVAGLVDPDMLVEIDVTVMVPSRALST</sequence>
<name>A0A1H1JBQ3_9BURK</name>
<reference evidence="2" key="1">
    <citation type="submission" date="2016-10" db="EMBL/GenBank/DDBJ databases">
        <authorList>
            <person name="Varghese N."/>
        </authorList>
    </citation>
    <scope>NUCLEOTIDE SEQUENCE [LARGE SCALE GENOMIC DNA]</scope>
    <source>
        <strain evidence="2">GAS106B</strain>
    </source>
</reference>
<evidence type="ECO:0000313" key="2">
    <source>
        <dbReference type="Proteomes" id="UP000183487"/>
    </source>
</evidence>
<dbReference type="CDD" id="cd00448">
    <property type="entry name" value="YjgF_YER057c_UK114_family"/>
    <property type="match status" value="1"/>
</dbReference>
<dbReference type="AlphaFoldDB" id="A0A1H1JBQ3"/>
<gene>
    <name evidence="1" type="ORF">SAMN05443245_6011</name>
</gene>
<dbReference type="PANTHER" id="PTHR43857">
    <property type="entry name" value="BLR7761 PROTEIN"/>
    <property type="match status" value="1"/>
</dbReference>